<dbReference type="PANTHER" id="PTHR21089:SF1">
    <property type="entry name" value="BIFUNCTIONAL 3-DEHYDROQUINATE DEHYDRATASE_SHIKIMATE DEHYDROGENASE, CHLOROPLASTIC"/>
    <property type="match status" value="1"/>
</dbReference>
<dbReference type="PANTHER" id="PTHR21089">
    <property type="entry name" value="SHIKIMATE DEHYDROGENASE"/>
    <property type="match status" value="1"/>
</dbReference>
<dbReference type="Gene3D" id="3.40.50.720">
    <property type="entry name" value="NAD(P)-binding Rossmann-like Domain"/>
    <property type="match status" value="1"/>
</dbReference>
<organism evidence="1 2">
    <name type="scientific">Nepenthes gracilis</name>
    <name type="common">Slender pitcher plant</name>
    <dbReference type="NCBI Taxonomy" id="150966"/>
    <lineage>
        <taxon>Eukaryota</taxon>
        <taxon>Viridiplantae</taxon>
        <taxon>Streptophyta</taxon>
        <taxon>Embryophyta</taxon>
        <taxon>Tracheophyta</taxon>
        <taxon>Spermatophyta</taxon>
        <taxon>Magnoliopsida</taxon>
        <taxon>eudicotyledons</taxon>
        <taxon>Gunneridae</taxon>
        <taxon>Pentapetalae</taxon>
        <taxon>Caryophyllales</taxon>
        <taxon>Nepenthaceae</taxon>
        <taxon>Nepenthes</taxon>
    </lineage>
</organism>
<dbReference type="InterPro" id="IPR036291">
    <property type="entry name" value="NAD(P)-bd_dom_sf"/>
</dbReference>
<protein>
    <submittedName>
        <fullName evidence="1">Uncharacterized protein</fullName>
    </submittedName>
</protein>
<reference evidence="1" key="1">
    <citation type="submission" date="2023-05" db="EMBL/GenBank/DDBJ databases">
        <title>Nepenthes gracilis genome sequencing.</title>
        <authorList>
            <person name="Fukushima K."/>
        </authorList>
    </citation>
    <scope>NUCLEOTIDE SEQUENCE</scope>
    <source>
        <strain evidence="1">SING2019-196</strain>
    </source>
</reference>
<dbReference type="InterPro" id="IPR022893">
    <property type="entry name" value="Shikimate_DH_fam"/>
</dbReference>
<dbReference type="Proteomes" id="UP001279734">
    <property type="component" value="Unassembled WGS sequence"/>
</dbReference>
<dbReference type="GO" id="GO:0004764">
    <property type="term" value="F:shikimate 3-dehydrogenase (NADP+) activity"/>
    <property type="evidence" value="ECO:0007669"/>
    <property type="project" value="InterPro"/>
</dbReference>
<proteinExistence type="predicted"/>
<dbReference type="SUPFAM" id="SSF51735">
    <property type="entry name" value="NAD(P)-binding Rossmann-fold domains"/>
    <property type="match status" value="1"/>
</dbReference>
<keyword evidence="2" id="KW-1185">Reference proteome</keyword>
<dbReference type="EMBL" id="BSYO01000001">
    <property type="protein sequence ID" value="GMG98503.1"/>
    <property type="molecule type" value="Genomic_DNA"/>
</dbReference>
<dbReference type="AlphaFoldDB" id="A0AAD3RW63"/>
<dbReference type="GO" id="GO:0009423">
    <property type="term" value="P:chorismate biosynthetic process"/>
    <property type="evidence" value="ECO:0007669"/>
    <property type="project" value="TreeGrafter"/>
</dbReference>
<name>A0AAD3RW63_NEPGR</name>
<sequence>MKAIRSSPHDVANFLETYSSTDLLDSGTDFSNGGASSLLAGKLFIVIGAGGAAKALAFGAKVKGARVVIANRTYGKFPSCYRNYCDDLMHFSLPCPPSVLETIAMI</sequence>
<comment type="caution">
    <text evidence="1">The sequence shown here is derived from an EMBL/GenBank/DDBJ whole genome shotgun (WGS) entry which is preliminary data.</text>
</comment>
<gene>
    <name evidence="1" type="ORF">Nepgr_000343</name>
</gene>
<dbReference type="GO" id="GO:0019632">
    <property type="term" value="P:shikimate metabolic process"/>
    <property type="evidence" value="ECO:0007669"/>
    <property type="project" value="TreeGrafter"/>
</dbReference>
<accession>A0AAD3RW63</accession>
<evidence type="ECO:0000313" key="1">
    <source>
        <dbReference type="EMBL" id="GMG98503.1"/>
    </source>
</evidence>
<evidence type="ECO:0000313" key="2">
    <source>
        <dbReference type="Proteomes" id="UP001279734"/>
    </source>
</evidence>